<dbReference type="InterPro" id="IPR001128">
    <property type="entry name" value="Cyt_P450"/>
</dbReference>
<evidence type="ECO:0000256" key="3">
    <source>
        <dbReference type="ARBA" id="ARBA00023004"/>
    </source>
</evidence>
<dbReference type="OMA" id="WYYHAAR"/>
<dbReference type="InterPro" id="IPR002401">
    <property type="entry name" value="Cyt_P450_E_grp-I"/>
</dbReference>
<dbReference type="PRINTS" id="PR00463">
    <property type="entry name" value="EP450I"/>
</dbReference>
<protein>
    <submittedName>
        <fullName evidence="6">Putative pisatin demethylase protein</fullName>
    </submittedName>
</protein>
<dbReference type="GO" id="GO:0004497">
    <property type="term" value="F:monooxygenase activity"/>
    <property type="evidence" value="ECO:0007669"/>
    <property type="project" value="InterPro"/>
</dbReference>
<dbReference type="InterPro" id="IPR036396">
    <property type="entry name" value="Cyt_P450_sf"/>
</dbReference>
<keyword evidence="2 4" id="KW-0479">Metal-binding</keyword>
<dbReference type="SUPFAM" id="SSF48264">
    <property type="entry name" value="Cytochrome P450"/>
    <property type="match status" value="1"/>
</dbReference>
<dbReference type="HOGENOM" id="CLU_001570_14_0_1"/>
<dbReference type="AlphaFoldDB" id="M7T5Z3"/>
<dbReference type="GO" id="GO:0016705">
    <property type="term" value="F:oxidoreductase activity, acting on paired donors, with incorporation or reduction of molecular oxygen"/>
    <property type="evidence" value="ECO:0007669"/>
    <property type="project" value="InterPro"/>
</dbReference>
<organism evidence="6 7">
    <name type="scientific">Eutypa lata (strain UCR-EL1)</name>
    <name type="common">Grapevine dieback disease fungus</name>
    <name type="synonym">Eutypa armeniacae</name>
    <dbReference type="NCBI Taxonomy" id="1287681"/>
    <lineage>
        <taxon>Eukaryota</taxon>
        <taxon>Fungi</taxon>
        <taxon>Dikarya</taxon>
        <taxon>Ascomycota</taxon>
        <taxon>Pezizomycotina</taxon>
        <taxon>Sordariomycetes</taxon>
        <taxon>Xylariomycetidae</taxon>
        <taxon>Xylariales</taxon>
        <taxon>Diatrypaceae</taxon>
        <taxon>Eutypa</taxon>
    </lineage>
</organism>
<evidence type="ECO:0000256" key="5">
    <source>
        <dbReference type="SAM" id="Phobius"/>
    </source>
</evidence>
<keyword evidence="6" id="KW-0489">Methyltransferase</keyword>
<keyword evidence="7" id="KW-1185">Reference proteome</keyword>
<accession>M7T5Z3</accession>
<dbReference type="CDD" id="cd11060">
    <property type="entry name" value="CYP57A1-like"/>
    <property type="match status" value="1"/>
</dbReference>
<gene>
    <name evidence="6" type="ORF">UCREL1_904</name>
</gene>
<sequence>MGALESLINIQSILCGLIAVYLYIKVHSFIKLRRFKGPWLSRFSEIPHIRAFLSQIAVVSPKILATSSPELWARTNSHPGYTRSKWFYRPVRYDWRMDNVFTQVDTKKHDLRRKQMLPGYSGRENLTLESDIDACLRQFVQLVQSGYARPGKRMDLAQKVHFLTLDSISTIGFDQCFGLLDQDADPNSYTTSTMEGLRAINRQMALGTWWTNWIPLVGPKMDVDVATSKGFEKMLALSGSMVEARERAFHEEEKNIGVVEKADMLTSFMKNGIAGAELKTEVILQIVAGSDTTAAAIRGTMLYVLTNPRVYKVLQSEIDEAVAAGWASPAPDIISHAQAKRLPYLQAVIKEGIRIFPPVTDPLGRDTPPGGDTVTIDGEEVFLPGGISVFPSFVAMHRDKRIFGEDADVFRPERWLDESDRARLDAMKRVHDLEFAHARYLCLGKSIAMMELSKVLFELLRHFDWGLVNPEKPWKNANYTGLRAITDLWVQVQERPLVV</sequence>
<dbReference type="Pfam" id="PF00067">
    <property type="entry name" value="p450"/>
    <property type="match status" value="1"/>
</dbReference>
<dbReference type="GO" id="GO:0008168">
    <property type="term" value="F:methyltransferase activity"/>
    <property type="evidence" value="ECO:0007669"/>
    <property type="project" value="UniProtKB-KW"/>
</dbReference>
<reference evidence="7" key="1">
    <citation type="journal article" date="2013" name="Genome Announc.">
        <title>Draft genome sequence of the grapevine dieback fungus Eutypa lata UCR-EL1.</title>
        <authorList>
            <person name="Blanco-Ulate B."/>
            <person name="Rolshausen P.E."/>
            <person name="Cantu D."/>
        </authorList>
    </citation>
    <scope>NUCLEOTIDE SEQUENCE [LARGE SCALE GENOMIC DNA]</scope>
    <source>
        <strain evidence="7">UCR-EL1</strain>
    </source>
</reference>
<evidence type="ECO:0000313" key="6">
    <source>
        <dbReference type="EMBL" id="EMR72047.1"/>
    </source>
</evidence>
<dbReference type="EMBL" id="KB705533">
    <property type="protein sequence ID" value="EMR72047.1"/>
    <property type="molecule type" value="Genomic_DNA"/>
</dbReference>
<feature type="binding site" description="axial binding residue" evidence="4">
    <location>
        <position position="442"/>
    </location>
    <ligand>
        <name>heme</name>
        <dbReference type="ChEBI" id="CHEBI:30413"/>
    </ligand>
    <ligandPart>
        <name>Fe</name>
        <dbReference type="ChEBI" id="CHEBI:18248"/>
    </ligandPart>
</feature>
<keyword evidence="1 4" id="KW-0349">Heme</keyword>
<feature type="transmembrane region" description="Helical" evidence="5">
    <location>
        <begin position="6"/>
        <end position="24"/>
    </location>
</feature>
<evidence type="ECO:0000256" key="2">
    <source>
        <dbReference type="ARBA" id="ARBA00022723"/>
    </source>
</evidence>
<dbReference type="GO" id="GO:0020037">
    <property type="term" value="F:heme binding"/>
    <property type="evidence" value="ECO:0007669"/>
    <property type="project" value="InterPro"/>
</dbReference>
<proteinExistence type="predicted"/>
<name>M7T5Z3_EUTLA</name>
<dbReference type="PANTHER" id="PTHR24305">
    <property type="entry name" value="CYTOCHROME P450"/>
    <property type="match status" value="1"/>
</dbReference>
<dbReference type="PANTHER" id="PTHR24305:SF168">
    <property type="entry name" value="P450, PUTATIVE (EUROFUNG)-RELATED"/>
    <property type="match status" value="1"/>
</dbReference>
<dbReference type="Gene3D" id="1.10.630.10">
    <property type="entry name" value="Cytochrome P450"/>
    <property type="match status" value="1"/>
</dbReference>
<evidence type="ECO:0000256" key="1">
    <source>
        <dbReference type="ARBA" id="ARBA00022617"/>
    </source>
</evidence>
<dbReference type="PRINTS" id="PR00385">
    <property type="entry name" value="P450"/>
</dbReference>
<comment type="cofactor">
    <cofactor evidence="4">
        <name>heme</name>
        <dbReference type="ChEBI" id="CHEBI:30413"/>
    </cofactor>
</comment>
<evidence type="ECO:0000313" key="7">
    <source>
        <dbReference type="Proteomes" id="UP000012174"/>
    </source>
</evidence>
<evidence type="ECO:0000256" key="4">
    <source>
        <dbReference type="PIRSR" id="PIRSR602401-1"/>
    </source>
</evidence>
<dbReference type="OrthoDB" id="1470350at2759"/>
<keyword evidence="5" id="KW-0812">Transmembrane</keyword>
<keyword evidence="5" id="KW-1133">Transmembrane helix</keyword>
<dbReference type="eggNOG" id="KOG0157">
    <property type="taxonomic scope" value="Eukaryota"/>
</dbReference>
<dbReference type="GO" id="GO:0032259">
    <property type="term" value="P:methylation"/>
    <property type="evidence" value="ECO:0007669"/>
    <property type="project" value="UniProtKB-KW"/>
</dbReference>
<keyword evidence="5" id="KW-0472">Membrane</keyword>
<dbReference type="GO" id="GO:0005506">
    <property type="term" value="F:iron ion binding"/>
    <property type="evidence" value="ECO:0007669"/>
    <property type="project" value="InterPro"/>
</dbReference>
<dbReference type="InterPro" id="IPR050121">
    <property type="entry name" value="Cytochrome_P450_monoxygenase"/>
</dbReference>
<keyword evidence="6" id="KW-0808">Transferase</keyword>
<keyword evidence="3 4" id="KW-0408">Iron</keyword>
<dbReference type="KEGG" id="ela:UCREL1_904"/>
<dbReference type="Proteomes" id="UP000012174">
    <property type="component" value="Unassembled WGS sequence"/>
</dbReference>